<dbReference type="InterPro" id="IPR029068">
    <property type="entry name" value="Glyas_Bleomycin-R_OHBP_Dase"/>
</dbReference>
<dbReference type="Proteomes" id="UP001596072">
    <property type="component" value="Unassembled WGS sequence"/>
</dbReference>
<dbReference type="PANTHER" id="PTHR35908">
    <property type="entry name" value="HYPOTHETICAL FUSION PROTEIN"/>
    <property type="match status" value="1"/>
</dbReference>
<feature type="domain" description="Glyoxalase-like" evidence="1">
    <location>
        <begin position="7"/>
        <end position="107"/>
    </location>
</feature>
<keyword evidence="3" id="KW-1185">Reference proteome</keyword>
<name>A0ABW0ZLN7_9ACTN</name>
<comment type="caution">
    <text evidence="2">The sequence shown here is derived from an EMBL/GenBank/DDBJ whole genome shotgun (WGS) entry which is preliminary data.</text>
</comment>
<gene>
    <name evidence="2" type="ORF">ACFPQB_20970</name>
</gene>
<dbReference type="InterPro" id="IPR041581">
    <property type="entry name" value="Glyoxalase_6"/>
</dbReference>
<feature type="domain" description="Glyoxalase-like" evidence="1">
    <location>
        <begin position="130"/>
        <end position="234"/>
    </location>
</feature>
<dbReference type="SUPFAM" id="SSF54593">
    <property type="entry name" value="Glyoxalase/Bleomycin resistance protein/Dihydroxybiphenyl dioxygenase"/>
    <property type="match status" value="2"/>
</dbReference>
<dbReference type="Gene3D" id="3.10.180.10">
    <property type="entry name" value="2,3-Dihydroxybiphenyl 1,2-Dioxygenase, domain 1"/>
    <property type="match status" value="2"/>
</dbReference>
<reference evidence="3" key="1">
    <citation type="journal article" date="2019" name="Int. J. Syst. Evol. Microbiol.">
        <title>The Global Catalogue of Microorganisms (GCM) 10K type strain sequencing project: providing services to taxonomists for standard genome sequencing and annotation.</title>
        <authorList>
            <consortium name="The Broad Institute Genomics Platform"/>
            <consortium name="The Broad Institute Genome Sequencing Center for Infectious Disease"/>
            <person name="Wu L."/>
            <person name="Ma J."/>
        </authorList>
    </citation>
    <scope>NUCLEOTIDE SEQUENCE [LARGE SCALE GENOMIC DNA]</scope>
    <source>
        <strain evidence="3">YIM 94188</strain>
    </source>
</reference>
<organism evidence="2 3">
    <name type="scientific">Nocardioides vastitatis</name>
    <dbReference type="NCBI Taxonomy" id="2568655"/>
    <lineage>
        <taxon>Bacteria</taxon>
        <taxon>Bacillati</taxon>
        <taxon>Actinomycetota</taxon>
        <taxon>Actinomycetes</taxon>
        <taxon>Propionibacteriales</taxon>
        <taxon>Nocardioidaceae</taxon>
        <taxon>Nocardioides</taxon>
    </lineage>
</organism>
<evidence type="ECO:0000313" key="3">
    <source>
        <dbReference type="Proteomes" id="UP001596072"/>
    </source>
</evidence>
<dbReference type="EMBL" id="JBHSNS010000015">
    <property type="protein sequence ID" value="MFC5731397.1"/>
    <property type="molecule type" value="Genomic_DNA"/>
</dbReference>
<proteinExistence type="predicted"/>
<protein>
    <submittedName>
        <fullName evidence="2">VOC family protein</fullName>
    </submittedName>
</protein>
<sequence>MAWLHAVIDVPSHQHTVTAGFWERTLGWQVGTSWSGHPELRSFEPPAGTAYVHLQEIDGPPRVHLDVEAEDVRTTAGRAVELGALHVGEQDRWVTLRSPGGLPFCVVAAAERELPEPVTWPDGHRSRMVQVCIDSPTAVHDDEVAFWRALLPGGWASSEAPEFAGRWHTDGSPLQLLFQRLDERYGSVRAHLDHAADDRAAEVRRLLALGADDIARGRGWHVLRDPAGLLFCVTRNSPASTRTRDVT</sequence>
<accession>A0ABW0ZLN7</accession>
<dbReference type="PANTHER" id="PTHR35908:SF1">
    <property type="entry name" value="CONSERVED PROTEIN"/>
    <property type="match status" value="1"/>
</dbReference>
<dbReference type="Pfam" id="PF18029">
    <property type="entry name" value="Glyoxalase_6"/>
    <property type="match status" value="2"/>
</dbReference>
<dbReference type="RefSeq" id="WP_136436494.1">
    <property type="nucleotide sequence ID" value="NZ_JBHSNS010000015.1"/>
</dbReference>
<evidence type="ECO:0000313" key="2">
    <source>
        <dbReference type="EMBL" id="MFC5731397.1"/>
    </source>
</evidence>
<evidence type="ECO:0000259" key="1">
    <source>
        <dbReference type="Pfam" id="PF18029"/>
    </source>
</evidence>
<dbReference type="CDD" id="cd06587">
    <property type="entry name" value="VOC"/>
    <property type="match status" value="1"/>
</dbReference>